<evidence type="ECO:0000313" key="3">
    <source>
        <dbReference type="Proteomes" id="UP000504724"/>
    </source>
</evidence>
<dbReference type="SUPFAM" id="SSF53807">
    <property type="entry name" value="Helical backbone' metal receptor"/>
    <property type="match status" value="1"/>
</dbReference>
<protein>
    <submittedName>
        <fullName evidence="2">ABC transporter substrate-binding protein</fullName>
    </submittedName>
</protein>
<name>A0A7D4NZJ6_9GAMM</name>
<dbReference type="PROSITE" id="PS50983">
    <property type="entry name" value="FE_B12_PBP"/>
    <property type="match status" value="1"/>
</dbReference>
<dbReference type="Proteomes" id="UP000504724">
    <property type="component" value="Chromosome"/>
</dbReference>
<dbReference type="KEGG" id="txa:HQN79_09555"/>
<dbReference type="PANTHER" id="PTHR30535">
    <property type="entry name" value="VITAMIN B12-BINDING PROTEIN"/>
    <property type="match status" value="1"/>
</dbReference>
<accession>A0A7D4NZJ6</accession>
<proteinExistence type="predicted"/>
<reference evidence="2 3" key="1">
    <citation type="submission" date="2020-05" db="EMBL/GenBank/DDBJ databases">
        <title>Thiomicrorhabdus sediminis sp.nov. and Thiomicrorhabdus xiamenensis sp.nov., novel sulfur-oxidizing bacteria isolated from coastal sediment.</title>
        <authorList>
            <person name="Liu X."/>
        </authorList>
    </citation>
    <scope>NUCLEOTIDE SEQUENCE [LARGE SCALE GENOMIC DNA]</scope>
    <source>
        <strain evidence="2 3">G2</strain>
    </source>
</reference>
<sequence>MGLFLGTPAFGAQTAQQTPEKCAIEAEPARVYGANPIVTYLLVAMAPEKLIGWNFPPAPQAKHVFADELMHKPIIGGWFGQGRTPNMEVLLASKPDLIVMSGAMVHAKRQAMLGKLGIPVCNLRLDTLEDYPQDLRNLGKWLGKTERGEMLAQKFEQLLQRQKRLKALLQQRNVTPKTVYYAEAPNGLATECRGSIHAETLPWAGALNPHRCPADQGKYSRYGKVEINIEQLLKYNPDAIVTQEKIFYDKVYLMPTWQGLSAIQNKQVFLAPQTPFRWLDRPPSFMRILAAQWLMQKLYPQVREVAELDTVAETQEIFQLFFQTDLSRAQAQSILQGKTL</sequence>
<feature type="domain" description="Fe/B12 periplasmic-binding" evidence="1">
    <location>
        <begin position="30"/>
        <end position="302"/>
    </location>
</feature>
<dbReference type="Gene3D" id="3.40.50.1980">
    <property type="entry name" value="Nitrogenase molybdenum iron protein domain"/>
    <property type="match status" value="2"/>
</dbReference>
<organism evidence="2 3">
    <name type="scientific">Thiomicrorhabdus xiamenensis</name>
    <dbReference type="NCBI Taxonomy" id="2739063"/>
    <lineage>
        <taxon>Bacteria</taxon>
        <taxon>Pseudomonadati</taxon>
        <taxon>Pseudomonadota</taxon>
        <taxon>Gammaproteobacteria</taxon>
        <taxon>Thiotrichales</taxon>
        <taxon>Piscirickettsiaceae</taxon>
        <taxon>Thiomicrorhabdus</taxon>
    </lineage>
</organism>
<dbReference type="AlphaFoldDB" id="A0A7D4NZJ6"/>
<dbReference type="PANTHER" id="PTHR30535:SF34">
    <property type="entry name" value="MOLYBDATE-BINDING PROTEIN MOLA"/>
    <property type="match status" value="1"/>
</dbReference>
<dbReference type="InterPro" id="IPR050902">
    <property type="entry name" value="ABC_Transporter_SBP"/>
</dbReference>
<dbReference type="Gene3D" id="1.20.58.2180">
    <property type="match status" value="1"/>
</dbReference>
<gene>
    <name evidence="2" type="ORF">HQN79_09555</name>
</gene>
<evidence type="ECO:0000259" key="1">
    <source>
        <dbReference type="PROSITE" id="PS50983"/>
    </source>
</evidence>
<dbReference type="EMBL" id="CP054020">
    <property type="protein sequence ID" value="QKI89798.1"/>
    <property type="molecule type" value="Genomic_DNA"/>
</dbReference>
<dbReference type="RefSeq" id="WP_173285944.1">
    <property type="nucleotide sequence ID" value="NZ_CP054020.1"/>
</dbReference>
<evidence type="ECO:0000313" key="2">
    <source>
        <dbReference type="EMBL" id="QKI89798.1"/>
    </source>
</evidence>
<dbReference type="InterPro" id="IPR002491">
    <property type="entry name" value="ABC_transptr_periplasmic_BD"/>
</dbReference>
<keyword evidence="3" id="KW-1185">Reference proteome</keyword>
<dbReference type="Pfam" id="PF01497">
    <property type="entry name" value="Peripla_BP_2"/>
    <property type="match status" value="1"/>
</dbReference>